<dbReference type="Proteomes" id="UP001596020">
    <property type="component" value="Unassembled WGS sequence"/>
</dbReference>
<name>A0ABV9K5J2_9PORP</name>
<proteinExistence type="predicted"/>
<organism evidence="1 2">
    <name type="scientific">Falsiporphyromonas endometrii</name>
    <dbReference type="NCBI Taxonomy" id="1387297"/>
    <lineage>
        <taxon>Bacteria</taxon>
        <taxon>Pseudomonadati</taxon>
        <taxon>Bacteroidota</taxon>
        <taxon>Bacteroidia</taxon>
        <taxon>Bacteroidales</taxon>
        <taxon>Porphyromonadaceae</taxon>
        <taxon>Falsiporphyromonas</taxon>
    </lineage>
</organism>
<evidence type="ECO:0000313" key="1">
    <source>
        <dbReference type="EMBL" id="MFC4665415.1"/>
    </source>
</evidence>
<keyword evidence="2" id="KW-1185">Reference proteome</keyword>
<gene>
    <name evidence="1" type="ORF">ACFO3G_02125</name>
</gene>
<reference evidence="2" key="1">
    <citation type="journal article" date="2019" name="Int. J. Syst. Evol. Microbiol.">
        <title>The Global Catalogue of Microorganisms (GCM) 10K type strain sequencing project: providing services to taxonomists for standard genome sequencing and annotation.</title>
        <authorList>
            <consortium name="The Broad Institute Genomics Platform"/>
            <consortium name="The Broad Institute Genome Sequencing Center for Infectious Disease"/>
            <person name="Wu L."/>
            <person name="Ma J."/>
        </authorList>
    </citation>
    <scope>NUCLEOTIDE SEQUENCE [LARGE SCALE GENOMIC DNA]</scope>
    <source>
        <strain evidence="2">CGMCC 4.7357</strain>
    </source>
</reference>
<evidence type="ECO:0008006" key="3">
    <source>
        <dbReference type="Google" id="ProtNLM"/>
    </source>
</evidence>
<comment type="caution">
    <text evidence="1">The sequence shown here is derived from an EMBL/GenBank/DDBJ whole genome shotgun (WGS) entry which is preliminary data.</text>
</comment>
<dbReference type="RefSeq" id="WP_380077521.1">
    <property type="nucleotide sequence ID" value="NZ_JBHSGO010000039.1"/>
</dbReference>
<evidence type="ECO:0000313" key="2">
    <source>
        <dbReference type="Proteomes" id="UP001596020"/>
    </source>
</evidence>
<accession>A0ABV9K5J2</accession>
<sequence>MEISILLTILFMIVSLCGTFFLGGKLCLIGEVQIDADSVIKYIVNNSFYLWAVKLILGDLYLLNTVEFSDIQNAAQVALIQLKNHIIEG</sequence>
<protein>
    <recommendedName>
        <fullName evidence="3">TMhelix containing protein</fullName>
    </recommendedName>
</protein>
<dbReference type="EMBL" id="JBHSGO010000039">
    <property type="protein sequence ID" value="MFC4665415.1"/>
    <property type="molecule type" value="Genomic_DNA"/>
</dbReference>